<gene>
    <name evidence="2" type="ORF">BTO28_07830</name>
</gene>
<reference evidence="2 3" key="1">
    <citation type="submission" date="2016-12" db="EMBL/GenBank/DDBJ databases">
        <title>Domibacillus sp. SAB 38T whole genome sequencing.</title>
        <authorList>
            <person name="Verma A."/>
            <person name="Ojha A.K."/>
            <person name="Krishnamurthi S."/>
        </authorList>
    </citation>
    <scope>NUCLEOTIDE SEQUENCE [LARGE SCALE GENOMIC DNA]</scope>
    <source>
        <strain evidence="2 3">SAB 38</strain>
    </source>
</reference>
<accession>A0A1V2A8B6</accession>
<evidence type="ECO:0000313" key="3">
    <source>
        <dbReference type="Proteomes" id="UP000188613"/>
    </source>
</evidence>
<keyword evidence="3" id="KW-1185">Reference proteome</keyword>
<dbReference type="Proteomes" id="UP000188613">
    <property type="component" value="Unassembled WGS sequence"/>
</dbReference>
<dbReference type="InterPro" id="IPR036291">
    <property type="entry name" value="NAD(P)-bd_dom_sf"/>
</dbReference>
<dbReference type="Pfam" id="PF07991">
    <property type="entry name" value="KARI_N"/>
    <property type="match status" value="1"/>
</dbReference>
<dbReference type="EMBL" id="MSFI01000011">
    <property type="protein sequence ID" value="OMP67233.1"/>
    <property type="molecule type" value="Genomic_DNA"/>
</dbReference>
<dbReference type="RefSeq" id="WP_076764998.1">
    <property type="nucleotide sequence ID" value="NZ_MSFI01000011.1"/>
</dbReference>
<evidence type="ECO:0000313" key="2">
    <source>
        <dbReference type="EMBL" id="OMP67233.1"/>
    </source>
</evidence>
<name>A0A1V2A8B6_9BACI</name>
<proteinExistence type="predicted"/>
<feature type="domain" description="KARI N-terminal Rossmann" evidence="1">
    <location>
        <begin position="15"/>
        <end position="78"/>
    </location>
</feature>
<dbReference type="STRING" id="1714355.BTO28_07830"/>
<organism evidence="2 3">
    <name type="scientific">Domibacillus epiphyticus</name>
    <dbReference type="NCBI Taxonomy" id="1714355"/>
    <lineage>
        <taxon>Bacteria</taxon>
        <taxon>Bacillati</taxon>
        <taxon>Bacillota</taxon>
        <taxon>Bacilli</taxon>
        <taxon>Bacillales</taxon>
        <taxon>Bacillaceae</taxon>
        <taxon>Domibacillus</taxon>
    </lineage>
</organism>
<comment type="caution">
    <text evidence="2">The sequence shown here is derived from an EMBL/GenBank/DDBJ whole genome shotgun (WGS) entry which is preliminary data.</text>
</comment>
<evidence type="ECO:0000259" key="1">
    <source>
        <dbReference type="Pfam" id="PF07991"/>
    </source>
</evidence>
<dbReference type="AlphaFoldDB" id="A0A1V2A8B6"/>
<dbReference type="Gene3D" id="3.40.50.720">
    <property type="entry name" value="NAD(P)-binding Rossmann-like Domain"/>
    <property type="match status" value="1"/>
</dbReference>
<protein>
    <recommendedName>
        <fullName evidence="1">KARI N-terminal Rossmann domain-containing protein</fullName>
    </recommendedName>
</protein>
<dbReference type="SUPFAM" id="SSF51735">
    <property type="entry name" value="NAD(P)-binding Rossmann-fold domains"/>
    <property type="match status" value="1"/>
</dbReference>
<sequence length="80" mass="9109">MNDKEFEQMIINCYRNKTIAILGYQDNGGQQRAQFLRNHGIDVVIGLRIGDENWETAKNDGFTVLPVWEAAQAAQVAQVW</sequence>
<dbReference type="InterPro" id="IPR013116">
    <property type="entry name" value="KARI_N"/>
</dbReference>